<dbReference type="InterPro" id="IPR052207">
    <property type="entry name" value="Max-like/E-box_TFs"/>
</dbReference>
<dbReference type="CDD" id="cd11405">
    <property type="entry name" value="bHLHzip_MLXIP_like"/>
    <property type="match status" value="1"/>
</dbReference>
<dbReference type="GO" id="GO:0005634">
    <property type="term" value="C:nucleus"/>
    <property type="evidence" value="ECO:0007669"/>
    <property type="project" value="UniProtKB-SubCell"/>
</dbReference>
<feature type="coiled-coil region" evidence="7">
    <location>
        <begin position="690"/>
        <end position="731"/>
    </location>
</feature>
<protein>
    <submittedName>
        <fullName evidence="10">MLX</fullName>
    </submittedName>
</protein>
<dbReference type="GO" id="GO:0000981">
    <property type="term" value="F:DNA-binding transcription factor activity, RNA polymerase II-specific"/>
    <property type="evidence" value="ECO:0007669"/>
    <property type="project" value="TreeGrafter"/>
</dbReference>
<evidence type="ECO:0000256" key="7">
    <source>
        <dbReference type="SAM" id="Coils"/>
    </source>
</evidence>
<keyword evidence="2" id="KW-0597">Phosphoprotein</keyword>
<keyword evidence="7" id="KW-0175">Coiled coil</keyword>
<reference evidence="10 11" key="1">
    <citation type="submission" date="2020-06" db="EMBL/GenBank/DDBJ databases">
        <authorList>
            <person name="Li R."/>
            <person name="Bekaert M."/>
        </authorList>
    </citation>
    <scope>NUCLEOTIDE SEQUENCE [LARGE SCALE GENOMIC DNA]</scope>
    <source>
        <strain evidence="11">wild</strain>
    </source>
</reference>
<gene>
    <name evidence="10" type="ORF">MCOR_32516</name>
</gene>
<comment type="subcellular location">
    <subcellularLocation>
        <location evidence="1">Nucleus</location>
    </subcellularLocation>
</comment>
<dbReference type="EMBL" id="CACVKT020005820">
    <property type="protein sequence ID" value="CAC5398119.1"/>
    <property type="molecule type" value="Genomic_DNA"/>
</dbReference>
<feature type="compositionally biased region" description="Polar residues" evidence="8">
    <location>
        <begin position="454"/>
        <end position="477"/>
    </location>
</feature>
<dbReference type="InterPro" id="IPR036638">
    <property type="entry name" value="HLH_DNA-bd_sf"/>
</dbReference>
<evidence type="ECO:0000256" key="1">
    <source>
        <dbReference type="ARBA" id="ARBA00004123"/>
    </source>
</evidence>
<evidence type="ECO:0000313" key="10">
    <source>
        <dbReference type="EMBL" id="CAC5398119.1"/>
    </source>
</evidence>
<evidence type="ECO:0000256" key="4">
    <source>
        <dbReference type="ARBA" id="ARBA00023125"/>
    </source>
</evidence>
<dbReference type="PANTHER" id="PTHR15741">
    <property type="entry name" value="BASIC HELIX-LOOP-HELIX ZIP TRANSCRIPTION FACTOR"/>
    <property type="match status" value="1"/>
</dbReference>
<evidence type="ECO:0000256" key="5">
    <source>
        <dbReference type="ARBA" id="ARBA00023163"/>
    </source>
</evidence>
<keyword evidence="5" id="KW-0804">Transcription</keyword>
<feature type="domain" description="BHLH" evidence="9">
    <location>
        <begin position="646"/>
        <end position="700"/>
    </location>
</feature>
<dbReference type="PROSITE" id="PS50888">
    <property type="entry name" value="BHLH"/>
    <property type="match status" value="1"/>
</dbReference>
<dbReference type="SMART" id="SM00353">
    <property type="entry name" value="HLH"/>
    <property type="match status" value="1"/>
</dbReference>
<feature type="region of interest" description="Disordered" evidence="8">
    <location>
        <begin position="827"/>
        <end position="848"/>
    </location>
</feature>
<dbReference type="OrthoDB" id="6086776at2759"/>
<dbReference type="FunFam" id="4.10.280.10:FF:000028">
    <property type="entry name" value="MLX interacting protein like"/>
    <property type="match status" value="1"/>
</dbReference>
<keyword evidence="3" id="KW-0805">Transcription regulation</keyword>
<keyword evidence="11" id="KW-1185">Reference proteome</keyword>
<dbReference type="Gene3D" id="4.10.280.10">
    <property type="entry name" value="Helix-loop-helix DNA-binding domain"/>
    <property type="match status" value="1"/>
</dbReference>
<name>A0A6J8CRS2_MYTCO</name>
<feature type="region of interest" description="Disordered" evidence="8">
    <location>
        <begin position="48"/>
        <end position="88"/>
    </location>
</feature>
<dbReference type="Proteomes" id="UP000507470">
    <property type="component" value="Unassembled WGS sequence"/>
</dbReference>
<dbReference type="AlphaFoldDB" id="A0A6J8CRS2"/>
<evidence type="ECO:0000256" key="8">
    <source>
        <dbReference type="SAM" id="MobiDB-lite"/>
    </source>
</evidence>
<keyword evidence="4" id="KW-0238">DNA-binding</keyword>
<dbReference type="CDD" id="cd21739">
    <property type="entry name" value="NES2-NLS_ChREBP-like"/>
    <property type="match status" value="1"/>
</dbReference>
<evidence type="ECO:0000259" key="9">
    <source>
        <dbReference type="PROSITE" id="PS50888"/>
    </source>
</evidence>
<dbReference type="PANTHER" id="PTHR15741:SF37">
    <property type="entry name" value="LD38259P"/>
    <property type="match status" value="1"/>
</dbReference>
<evidence type="ECO:0000313" key="11">
    <source>
        <dbReference type="Proteomes" id="UP000507470"/>
    </source>
</evidence>
<dbReference type="Pfam" id="PF00010">
    <property type="entry name" value="HLH"/>
    <property type="match status" value="1"/>
</dbReference>
<keyword evidence="6" id="KW-0539">Nucleus</keyword>
<dbReference type="InterPro" id="IPR011598">
    <property type="entry name" value="bHLH_dom"/>
</dbReference>
<dbReference type="GO" id="GO:0000978">
    <property type="term" value="F:RNA polymerase II cis-regulatory region sequence-specific DNA binding"/>
    <property type="evidence" value="ECO:0007669"/>
    <property type="project" value="TreeGrafter"/>
</dbReference>
<feature type="compositionally biased region" description="Basic and acidic residues" evidence="8">
    <location>
        <begin position="75"/>
        <end position="88"/>
    </location>
</feature>
<accession>A0A6J8CRS2</accession>
<dbReference type="SUPFAM" id="SSF47459">
    <property type="entry name" value="HLH, helix-loop-helix DNA-binding domain"/>
    <property type="match status" value="1"/>
</dbReference>
<feature type="region of interest" description="Disordered" evidence="8">
    <location>
        <begin position="441"/>
        <end position="490"/>
    </location>
</feature>
<proteinExistence type="predicted"/>
<dbReference type="GO" id="GO:0046983">
    <property type="term" value="F:protein dimerization activity"/>
    <property type="evidence" value="ECO:0007669"/>
    <property type="project" value="InterPro"/>
</dbReference>
<evidence type="ECO:0000256" key="6">
    <source>
        <dbReference type="ARBA" id="ARBA00023242"/>
    </source>
</evidence>
<feature type="region of interest" description="Disordered" evidence="8">
    <location>
        <begin position="621"/>
        <end position="642"/>
    </location>
</feature>
<sequence length="848" mass="94278">MAAVMPLKSSRIIPGLLESDSRNMDIKQEVGDPDSCIHSGHFMLSRVHDPNLDEDDEDSSSLAAIDKPPPYDFTASKKEPTESYEFKEQPSQTIETSLSKLFDCLSLAYSGKLVSPKWKAFRGLHMTIKDKVRLNNIIWREWYMQYIYGKRTVICQFASPMSDDIHTKPEAIVLEGKYWKRRLDTVTHEYKRWRKFFKSKFARSKPDPSLSEVMSHAELLDRLRDVHQIPYNVQHSSATDLMLESMDIDFTQDFFSQLNQSQPFAFPTSKEFTGFGIADLTQPGLLSLQPTLEDFPMDTFDLQDMIQFSQSQSLTNNVIQFTGNNSNEPDNLRFQVPVQQDIEMKPDFLQGQTNTDGQMNISGLNLINLLLTGDTSQQSSQIQINNTQTLLNQFLQQQGQPLIPDQNQPAIVIPDNSSARLSGSQGQAKDTTLSTLQAALSGNLSNRKTKDNKSMVTVTSATSTHSNKTGGTGATSKRQTKKDGFVVPQGKPVTVRSKSTMRTIAPAPVVQKTSYSALEELLKTGTYPGAVISVKNEGNKASATYVSSTPVKPIKPALSTPALSSVIEKTTLPTVKTDSNLLKSSITDDSEMSSILSSIGKPTFHINTSLSADIPLSPVSSAGSPIQSIDNPLDTSLGSPTGYNKDKEAIHRSSEQKRRFNIKHGFDTLHVLIPAIMQNSNAKISKAAMLQKTAEYCKKLKQERAQMHNEAEILRNEIETLNNAIGQCQAQLPATGVPVTRQRADQLKKMFDEYVKNRTLTNWKFWIFSKIIAHLFDTFNAMVSTSSTEELCRTTLSWLDQHCSLVNLRPDVTNALTSLSTTTSILSDPSKLPEQATKAALNPKSEPR</sequence>
<evidence type="ECO:0000256" key="3">
    <source>
        <dbReference type="ARBA" id="ARBA00023015"/>
    </source>
</evidence>
<organism evidence="10 11">
    <name type="scientific">Mytilus coruscus</name>
    <name type="common">Sea mussel</name>
    <dbReference type="NCBI Taxonomy" id="42192"/>
    <lineage>
        <taxon>Eukaryota</taxon>
        <taxon>Metazoa</taxon>
        <taxon>Spiralia</taxon>
        <taxon>Lophotrochozoa</taxon>
        <taxon>Mollusca</taxon>
        <taxon>Bivalvia</taxon>
        <taxon>Autobranchia</taxon>
        <taxon>Pteriomorphia</taxon>
        <taxon>Mytilida</taxon>
        <taxon>Mytiloidea</taxon>
        <taxon>Mytilidae</taxon>
        <taxon>Mytilinae</taxon>
        <taxon>Mytilus</taxon>
    </lineage>
</organism>
<evidence type="ECO:0000256" key="2">
    <source>
        <dbReference type="ARBA" id="ARBA00022553"/>
    </source>
</evidence>